<evidence type="ECO:0000256" key="4">
    <source>
        <dbReference type="RuleBase" id="RU003495"/>
    </source>
</evidence>
<dbReference type="InterPro" id="IPR012997">
    <property type="entry name" value="RplA"/>
</dbReference>
<keyword evidence="3" id="KW-0449">Lipoprotein</keyword>
<gene>
    <name evidence="3" type="primary">rlpA</name>
    <name evidence="6" type="ORF">ACFQDL_22000</name>
</gene>
<keyword evidence="2 3" id="KW-0961">Cell wall biogenesis/degradation</keyword>
<dbReference type="Proteomes" id="UP001596422">
    <property type="component" value="Unassembled WGS sequence"/>
</dbReference>
<dbReference type="RefSeq" id="WP_379910877.1">
    <property type="nucleotide sequence ID" value="NZ_JBHSWE010000001.1"/>
</dbReference>
<evidence type="ECO:0000256" key="3">
    <source>
        <dbReference type="HAMAP-Rule" id="MF_02071"/>
    </source>
</evidence>
<dbReference type="PROSITE" id="PS51257">
    <property type="entry name" value="PROKAR_LIPOPROTEIN"/>
    <property type="match status" value="1"/>
</dbReference>
<dbReference type="PANTHER" id="PTHR34183">
    <property type="entry name" value="ENDOLYTIC PEPTIDOGLYCAN TRANSGLYCOSYLASE RLPA"/>
    <property type="match status" value="1"/>
</dbReference>
<dbReference type="NCBIfam" id="TIGR00413">
    <property type="entry name" value="rlpA"/>
    <property type="match status" value="1"/>
</dbReference>
<comment type="function">
    <text evidence="3">Lytic transglycosylase with a strong preference for naked glycan strands that lack stem peptides.</text>
</comment>
<evidence type="ECO:0000256" key="1">
    <source>
        <dbReference type="ARBA" id="ARBA00023239"/>
    </source>
</evidence>
<keyword evidence="1 3" id="KW-0456">Lyase</keyword>
<dbReference type="HAMAP" id="MF_02071">
    <property type="entry name" value="RlpA"/>
    <property type="match status" value="1"/>
</dbReference>
<proteinExistence type="inferred from homology"/>
<dbReference type="CDD" id="cd22268">
    <property type="entry name" value="DPBB_RlpA-like"/>
    <property type="match status" value="1"/>
</dbReference>
<comment type="subcellular location">
    <subcellularLocation>
        <location evidence="3">Cell membrane</location>
        <topology evidence="3">Lipid-anchor</topology>
    </subcellularLocation>
</comment>
<keyword evidence="3" id="KW-0564">Palmitate</keyword>
<dbReference type="InterPro" id="IPR036908">
    <property type="entry name" value="RlpA-like_sf"/>
</dbReference>
<keyword evidence="3" id="KW-0472">Membrane</keyword>
<protein>
    <recommendedName>
        <fullName evidence="3">Endolytic peptidoglycan transglycosylase RlpA</fullName>
        <ecNumber evidence="3">4.2.2.-</ecNumber>
    </recommendedName>
</protein>
<dbReference type="SUPFAM" id="SSF50685">
    <property type="entry name" value="Barwin-like endoglucanases"/>
    <property type="match status" value="1"/>
</dbReference>
<sequence length="128" mass="14063">MNYLVRFLAALVSISIIGCSSVKTEKMSDWTGYTESGKASFYADKHQHNKTASGELYNHDLKTAAHRSLPFGTRVKVTNIKNGKTVIVRINDRGPFIKGRVVDLSKSAFSSIGFPSSGLIDVKIEVIK</sequence>
<dbReference type="PANTHER" id="PTHR34183:SF8">
    <property type="entry name" value="ENDOLYTIC PEPTIDOGLYCAN TRANSGLYCOSYLASE RLPA-RELATED"/>
    <property type="match status" value="1"/>
</dbReference>
<accession>A0ABW2A4I5</accession>
<dbReference type="Gene3D" id="2.40.40.10">
    <property type="entry name" value="RlpA-like domain"/>
    <property type="match status" value="1"/>
</dbReference>
<evidence type="ECO:0000256" key="2">
    <source>
        <dbReference type="ARBA" id="ARBA00023316"/>
    </source>
</evidence>
<evidence type="ECO:0000313" key="6">
    <source>
        <dbReference type="EMBL" id="MFC6672440.1"/>
    </source>
</evidence>
<feature type="domain" description="RlpA-like protein double-psi beta-barrel" evidence="5">
    <location>
        <begin position="35"/>
        <end position="124"/>
    </location>
</feature>
<dbReference type="Pfam" id="PF03330">
    <property type="entry name" value="DPBB_1"/>
    <property type="match status" value="1"/>
</dbReference>
<name>A0ABW2A4I5_9GAMM</name>
<dbReference type="EC" id="4.2.2.-" evidence="3"/>
<organism evidence="6 7">
    <name type="scientific">Marinobacterium aestuariivivens</name>
    <dbReference type="NCBI Taxonomy" id="1698799"/>
    <lineage>
        <taxon>Bacteria</taxon>
        <taxon>Pseudomonadati</taxon>
        <taxon>Pseudomonadota</taxon>
        <taxon>Gammaproteobacteria</taxon>
        <taxon>Oceanospirillales</taxon>
        <taxon>Oceanospirillaceae</taxon>
        <taxon>Marinobacterium</taxon>
    </lineage>
</organism>
<comment type="similarity">
    <text evidence="3 4">Belongs to the RlpA family.</text>
</comment>
<dbReference type="InterPro" id="IPR009009">
    <property type="entry name" value="RlpA-like_DPBB"/>
</dbReference>
<keyword evidence="7" id="KW-1185">Reference proteome</keyword>
<comment type="caution">
    <text evidence="6">The sequence shown here is derived from an EMBL/GenBank/DDBJ whole genome shotgun (WGS) entry which is preliminary data.</text>
</comment>
<dbReference type="InterPro" id="IPR034718">
    <property type="entry name" value="RlpA"/>
</dbReference>
<dbReference type="EMBL" id="JBHSWE010000001">
    <property type="protein sequence ID" value="MFC6672440.1"/>
    <property type="molecule type" value="Genomic_DNA"/>
</dbReference>
<keyword evidence="3" id="KW-1003">Cell membrane</keyword>
<evidence type="ECO:0000259" key="5">
    <source>
        <dbReference type="Pfam" id="PF03330"/>
    </source>
</evidence>
<evidence type="ECO:0000313" key="7">
    <source>
        <dbReference type="Proteomes" id="UP001596422"/>
    </source>
</evidence>
<reference evidence="7" key="1">
    <citation type="journal article" date="2019" name="Int. J. Syst. Evol. Microbiol.">
        <title>The Global Catalogue of Microorganisms (GCM) 10K type strain sequencing project: providing services to taxonomists for standard genome sequencing and annotation.</title>
        <authorList>
            <consortium name="The Broad Institute Genomics Platform"/>
            <consortium name="The Broad Institute Genome Sequencing Center for Infectious Disease"/>
            <person name="Wu L."/>
            <person name="Ma J."/>
        </authorList>
    </citation>
    <scope>NUCLEOTIDE SEQUENCE [LARGE SCALE GENOMIC DNA]</scope>
    <source>
        <strain evidence="7">NBRC 111756</strain>
    </source>
</reference>